<dbReference type="AlphaFoldDB" id="A0ABD1H597"/>
<feature type="domain" description="MMS19 N-terminal" evidence="7">
    <location>
        <begin position="46"/>
        <end position="312"/>
    </location>
</feature>
<sequence>MGESVQWIKHIELYVSSTATPSEQAASVDAVATLLKKGFFTLETLVKEMEMYLTTTDSIVRSRGNLLLAELLDKLASKPLSSSSIHSLVGFFTERLADWKALRGAIVGCLALLRRKVDVGNVTNSDAKAVAESFLQNLQVQSLGQHDRKLSFQLLECLLNHYPGAIGDLGDNLVYGICEAVDGEKDPECLLLVFQIVECLGQIYPDPSGPLANYAEDMFEILGSYFPIHFTHPKGEVDDSKREELSRALMLAFASTPLFEPFSIPLLLEKLSSSLPSAKVESFKYLSYCTAKYGPERMASHAEVLWSSVKEATYISPQCTLTKESELLGGMGFQDSEVMKQSFILLQEVIQQYGDFISLVLGDNDINVFINSLNQYKEMDDIPSLAKQRLHVVGHILSTCAKPSPALCNKVFNSFFPLLMESLGISVEKSFNGYLDEDCSPPAEFNFAAIYLCIELLAACRYVAVSLDSSTPALEFSHQTWSTMLSNSCKSLVKTFFSLLRSMEADQSASSGVYFGVKGLEILATFPESFLPASNSLYENILSEFVRTVTSGSTETFLWTLTLKALTEIGLFANKHPESAKAVIFEKIVVEKFVSLIPSGESAMPSSLKLKAAFEIGGTKKDFMLKVVHALSAAIYTNFSAAYDEGNHESGKVMIQLLDTYTEKVLPWFLKIGGFEEIPLNFALGIWEKIEHTKYLNLSVLEIAMGAGYQDLLGAIMSAIKKSVGSCSNESQEIIINKAFGVLSSSTGFGFESGSSLVKEEDVKQNLNPGDSSCKHEWLTSLFASVIIALRPQTSIPNGKMIIQLFIKSLLNGHVPSAHALGSLVNKLPLEIKGMNCSGNLTLNKALDMITPTFTGISHHDNVSQSNGSGIDFSSLRLNTLRMQSGINTAIGLAWIGKGLLMRGHEKVKDITMALLSLLMLDCEGGDSKELQIIDEEDMHQLRKTAADAFHIILSDSGECLSRAYHATIRPLYKQRFFSTIMPIFLSLVIKSDALLVSPTYTSRSMLYRAFAHVVSDTPVIAVLAESKKIVPILLDCLSVLSKDVANKEIIYNVLLVISGILVEKNGQEAAVENAPIIINLLIDLTTYQHMMAIRETAIQCLVAMTELPYTRIYPLRTKVLQATSKALDDPKRIVRQEAVRCRQSWASIASRTLRF</sequence>
<protein>
    <recommendedName>
        <fullName evidence="5">MMS19 nucleotide excision repair protein</fullName>
    </recommendedName>
</protein>
<dbReference type="SUPFAM" id="SSF48371">
    <property type="entry name" value="ARM repeat"/>
    <property type="match status" value="2"/>
</dbReference>
<evidence type="ECO:0000313" key="9">
    <source>
        <dbReference type="Proteomes" id="UP001567538"/>
    </source>
</evidence>
<keyword evidence="5" id="KW-0227">DNA damage</keyword>
<dbReference type="PANTHER" id="PTHR12891">
    <property type="entry name" value="DNA REPAIR/TRANSCRIPTION PROTEIN MET18/MMS19"/>
    <property type="match status" value="1"/>
</dbReference>
<evidence type="ECO:0000256" key="3">
    <source>
        <dbReference type="ARBA" id="ARBA00022737"/>
    </source>
</evidence>
<dbReference type="InterPro" id="IPR024687">
    <property type="entry name" value="MMS19_C"/>
</dbReference>
<reference evidence="8 9" key="1">
    <citation type="submission" date="2024-06" db="EMBL/GenBank/DDBJ databases">
        <title>A chromosome level genome sequence of Diviner's sage (Salvia divinorum).</title>
        <authorList>
            <person name="Ford S.A."/>
            <person name="Ro D.-K."/>
            <person name="Ness R.W."/>
            <person name="Phillips M.A."/>
        </authorList>
    </citation>
    <scope>NUCLEOTIDE SEQUENCE [LARGE SCALE GENOMIC DNA]</scope>
    <source>
        <strain evidence="8">SAF-2024a</strain>
        <tissue evidence="8">Leaf</tissue>
    </source>
</reference>
<proteinExistence type="inferred from homology"/>
<evidence type="ECO:0000256" key="5">
    <source>
        <dbReference type="RuleBase" id="RU367072"/>
    </source>
</evidence>
<dbReference type="GO" id="GO:0097361">
    <property type="term" value="C:cytosolic [4Fe-4S] assembly targeting complex"/>
    <property type="evidence" value="ECO:0007669"/>
    <property type="project" value="UniProtKB-UniRule"/>
</dbReference>
<gene>
    <name evidence="8" type="ORF">AAHA92_19412</name>
</gene>
<keyword evidence="9" id="KW-1185">Reference proteome</keyword>
<dbReference type="Pfam" id="PF14500">
    <property type="entry name" value="MMS19_N"/>
    <property type="match status" value="1"/>
</dbReference>
<dbReference type="InterPro" id="IPR011989">
    <property type="entry name" value="ARM-like"/>
</dbReference>
<dbReference type="InterPro" id="IPR016024">
    <property type="entry name" value="ARM-type_fold"/>
</dbReference>
<keyword evidence="4 5" id="KW-0539">Nucleus</keyword>
<dbReference type="Gene3D" id="1.25.10.10">
    <property type="entry name" value="Leucine-rich Repeat Variant"/>
    <property type="match status" value="1"/>
</dbReference>
<evidence type="ECO:0000313" key="8">
    <source>
        <dbReference type="EMBL" id="KAL1551590.1"/>
    </source>
</evidence>
<accession>A0ABD1H597</accession>
<comment type="caution">
    <text evidence="8">The sequence shown here is derived from an EMBL/GenBank/DDBJ whole genome shotgun (WGS) entry which is preliminary data.</text>
</comment>
<feature type="domain" description="MMS19 C-terminal" evidence="6">
    <location>
        <begin position="712"/>
        <end position="1105"/>
    </location>
</feature>
<organism evidence="8 9">
    <name type="scientific">Salvia divinorum</name>
    <name type="common">Maria pastora</name>
    <name type="synonym">Diviner's sage</name>
    <dbReference type="NCBI Taxonomy" id="28513"/>
    <lineage>
        <taxon>Eukaryota</taxon>
        <taxon>Viridiplantae</taxon>
        <taxon>Streptophyta</taxon>
        <taxon>Embryophyta</taxon>
        <taxon>Tracheophyta</taxon>
        <taxon>Spermatophyta</taxon>
        <taxon>Magnoliopsida</taxon>
        <taxon>eudicotyledons</taxon>
        <taxon>Gunneridae</taxon>
        <taxon>Pentapetalae</taxon>
        <taxon>asterids</taxon>
        <taxon>lamiids</taxon>
        <taxon>Lamiales</taxon>
        <taxon>Lamiaceae</taxon>
        <taxon>Nepetoideae</taxon>
        <taxon>Mentheae</taxon>
        <taxon>Salviinae</taxon>
        <taxon>Salvia</taxon>
        <taxon>Salvia subgen. Calosphace</taxon>
    </lineage>
</organism>
<dbReference type="EMBL" id="JBEAFC010000007">
    <property type="protein sequence ID" value="KAL1551590.1"/>
    <property type="molecule type" value="Genomic_DNA"/>
</dbReference>
<dbReference type="Proteomes" id="UP001567538">
    <property type="component" value="Unassembled WGS sequence"/>
</dbReference>
<keyword evidence="3" id="KW-0677">Repeat</keyword>
<dbReference type="GO" id="GO:0005634">
    <property type="term" value="C:nucleus"/>
    <property type="evidence" value="ECO:0007669"/>
    <property type="project" value="UniProtKB-SubCell"/>
</dbReference>
<dbReference type="InterPro" id="IPR039920">
    <property type="entry name" value="MMS19"/>
</dbReference>
<dbReference type="GO" id="GO:0051604">
    <property type="term" value="P:protein maturation"/>
    <property type="evidence" value="ECO:0007669"/>
    <property type="project" value="UniProtKB-UniRule"/>
</dbReference>
<evidence type="ECO:0000259" key="7">
    <source>
        <dbReference type="Pfam" id="PF14500"/>
    </source>
</evidence>
<dbReference type="PANTHER" id="PTHR12891:SF0">
    <property type="entry name" value="MMS19 NUCLEOTIDE EXCISION REPAIR PROTEIN HOMOLOG"/>
    <property type="match status" value="1"/>
</dbReference>
<evidence type="ECO:0000259" key="6">
    <source>
        <dbReference type="Pfam" id="PF12460"/>
    </source>
</evidence>
<keyword evidence="5" id="KW-0234">DNA repair</keyword>
<comment type="similarity">
    <text evidence="2 5">Belongs to the MET18/MMS19 family.</text>
</comment>
<comment type="function">
    <text evidence="5">Key component of the cytosolic iron-sulfur protein assembly (CIA) complex, a multiprotein complex that mediates the incorporation of iron-sulfur cluster into apoproteins specifically involved in DNA metabolism and genomic integrity. In the CIA complex, MMS19 acts as an adapter between early-acting CIA components and a subset of cellular target iron-sulfur proteins.</text>
</comment>
<evidence type="ECO:0000256" key="1">
    <source>
        <dbReference type="ARBA" id="ARBA00004123"/>
    </source>
</evidence>
<dbReference type="InterPro" id="IPR029240">
    <property type="entry name" value="MMS19_N"/>
</dbReference>
<evidence type="ECO:0000256" key="2">
    <source>
        <dbReference type="ARBA" id="ARBA00009340"/>
    </source>
</evidence>
<dbReference type="GO" id="GO:0016226">
    <property type="term" value="P:iron-sulfur cluster assembly"/>
    <property type="evidence" value="ECO:0007669"/>
    <property type="project" value="UniProtKB-UniRule"/>
</dbReference>
<evidence type="ECO:0000256" key="4">
    <source>
        <dbReference type="ARBA" id="ARBA00023242"/>
    </source>
</evidence>
<comment type="subcellular location">
    <subcellularLocation>
        <location evidence="1 5">Nucleus</location>
    </subcellularLocation>
</comment>
<dbReference type="GO" id="GO:0006281">
    <property type="term" value="P:DNA repair"/>
    <property type="evidence" value="ECO:0007669"/>
    <property type="project" value="UniProtKB-UniRule"/>
</dbReference>
<dbReference type="Pfam" id="PF12460">
    <property type="entry name" value="MMS19_C"/>
    <property type="match status" value="1"/>
</dbReference>
<name>A0ABD1H597_SALDI</name>